<dbReference type="RefSeq" id="WP_253361609.1">
    <property type="nucleotide sequence ID" value="NZ_JAIULA010000020.1"/>
</dbReference>
<name>A0A9X2JME5_9LACO</name>
<dbReference type="GO" id="GO:0016020">
    <property type="term" value="C:membrane"/>
    <property type="evidence" value="ECO:0007669"/>
    <property type="project" value="UniProtKB-SubCell"/>
</dbReference>
<feature type="coiled-coil region" evidence="6">
    <location>
        <begin position="132"/>
        <end position="159"/>
    </location>
</feature>
<dbReference type="PANTHER" id="PTHR47891">
    <property type="entry name" value="TRANSPORTER-RELATED"/>
    <property type="match status" value="1"/>
</dbReference>
<keyword evidence="4 7" id="KW-1133">Transmembrane helix</keyword>
<keyword evidence="6" id="KW-0175">Coiled coil</keyword>
<dbReference type="Gene3D" id="3.30.460.20">
    <property type="entry name" value="CorA soluble domain-like"/>
    <property type="match status" value="1"/>
</dbReference>
<dbReference type="CDD" id="cd12827">
    <property type="entry name" value="EcCorA_ZntB-like_u2"/>
    <property type="match status" value="1"/>
</dbReference>
<evidence type="ECO:0000256" key="1">
    <source>
        <dbReference type="ARBA" id="ARBA00004141"/>
    </source>
</evidence>
<comment type="caution">
    <text evidence="8">The sequence shown here is derived from an EMBL/GenBank/DDBJ whole genome shotgun (WGS) entry which is preliminary data.</text>
</comment>
<feature type="transmembrane region" description="Helical" evidence="7">
    <location>
        <begin position="248"/>
        <end position="267"/>
    </location>
</feature>
<dbReference type="InterPro" id="IPR047199">
    <property type="entry name" value="CorA-like"/>
</dbReference>
<dbReference type="InterPro" id="IPR045861">
    <property type="entry name" value="CorA_cytoplasmic_dom"/>
</dbReference>
<dbReference type="Gene3D" id="1.20.58.340">
    <property type="entry name" value="Magnesium transport protein CorA, transmembrane region"/>
    <property type="match status" value="2"/>
</dbReference>
<evidence type="ECO:0000313" key="8">
    <source>
        <dbReference type="EMBL" id="MCP0887595.1"/>
    </source>
</evidence>
<evidence type="ECO:0000256" key="7">
    <source>
        <dbReference type="SAM" id="Phobius"/>
    </source>
</evidence>
<dbReference type="InterPro" id="IPR002523">
    <property type="entry name" value="MgTranspt_CorA/ZnTranspt_ZntB"/>
</dbReference>
<dbReference type="SUPFAM" id="SSF144083">
    <property type="entry name" value="Magnesium transport protein CorA, transmembrane region"/>
    <property type="match status" value="1"/>
</dbReference>
<evidence type="ECO:0000256" key="3">
    <source>
        <dbReference type="ARBA" id="ARBA00022692"/>
    </source>
</evidence>
<dbReference type="PANTHER" id="PTHR47891:SF1">
    <property type="entry name" value="CORA-MAGNESIUM AND COBALT TRANSPORTER"/>
    <property type="match status" value="1"/>
</dbReference>
<evidence type="ECO:0000256" key="6">
    <source>
        <dbReference type="SAM" id="Coils"/>
    </source>
</evidence>
<comment type="similarity">
    <text evidence="2">Belongs to the CorA metal ion transporter (MIT) (TC 1.A.35) family.</text>
</comment>
<comment type="subcellular location">
    <subcellularLocation>
        <location evidence="1">Membrane</location>
        <topology evidence="1">Multi-pass membrane protein</topology>
    </subcellularLocation>
</comment>
<dbReference type="AlphaFoldDB" id="A0A9X2JME5"/>
<feature type="transmembrane region" description="Helical" evidence="7">
    <location>
        <begin position="279"/>
        <end position="299"/>
    </location>
</feature>
<dbReference type="InterPro" id="IPR045863">
    <property type="entry name" value="CorA_TM1_TM2"/>
</dbReference>
<evidence type="ECO:0000256" key="5">
    <source>
        <dbReference type="ARBA" id="ARBA00023136"/>
    </source>
</evidence>
<dbReference type="GO" id="GO:0046873">
    <property type="term" value="F:metal ion transmembrane transporter activity"/>
    <property type="evidence" value="ECO:0007669"/>
    <property type="project" value="InterPro"/>
</dbReference>
<evidence type="ECO:0000256" key="4">
    <source>
        <dbReference type="ARBA" id="ARBA00022989"/>
    </source>
</evidence>
<evidence type="ECO:0000313" key="9">
    <source>
        <dbReference type="Proteomes" id="UP001139006"/>
    </source>
</evidence>
<reference evidence="8 9" key="1">
    <citation type="journal article" date="2023" name="Int. J. Syst. Evol. Microbiol.">
        <title>Ligilactobacillus ubinensis sp. nov., a novel species isolated from the wild ferment of a durian fruit (Durio zibethinus).</title>
        <authorList>
            <person name="Heng Y.C."/>
            <person name="Menon N."/>
            <person name="Chen B."/>
            <person name="Loo B.Z.L."/>
            <person name="Wong G.W.J."/>
            <person name="Lim A.C.H."/>
            <person name="Silvaraju S."/>
            <person name="Kittelmann S."/>
        </authorList>
    </citation>
    <scope>NUCLEOTIDE SEQUENCE [LARGE SCALE GENOMIC DNA]</scope>
    <source>
        <strain evidence="8 9">WILCCON 0076</strain>
    </source>
</reference>
<protein>
    <submittedName>
        <fullName evidence="8">Magnesium transporter CorA family protein</fullName>
    </submittedName>
</protein>
<accession>A0A9X2JME5</accession>
<gene>
    <name evidence="8" type="ORF">LB941_09650</name>
</gene>
<dbReference type="Proteomes" id="UP001139006">
    <property type="component" value="Unassembled WGS sequence"/>
</dbReference>
<dbReference type="Pfam" id="PF01544">
    <property type="entry name" value="CorA"/>
    <property type="match status" value="1"/>
</dbReference>
<keyword evidence="5 7" id="KW-0472">Membrane</keyword>
<keyword evidence="3 7" id="KW-0812">Transmembrane</keyword>
<organism evidence="8 9">
    <name type="scientific">Ligilactobacillus ubinensis</name>
    <dbReference type="NCBI Taxonomy" id="2876789"/>
    <lineage>
        <taxon>Bacteria</taxon>
        <taxon>Bacillati</taxon>
        <taxon>Bacillota</taxon>
        <taxon>Bacilli</taxon>
        <taxon>Lactobacillales</taxon>
        <taxon>Lactobacillaceae</taxon>
        <taxon>Ligilactobacillus</taxon>
    </lineage>
</organism>
<dbReference type="EMBL" id="JAIULA010000020">
    <property type="protein sequence ID" value="MCP0887595.1"/>
    <property type="molecule type" value="Genomic_DNA"/>
</dbReference>
<sequence length="305" mass="35484">MITRQEINGKAPLNYNWFDVTELDDNDVSQLKRLFRFTPEIIGYVSDKQERPRYDYDSHTQSELVVYDVPLWPNTDTAHFTTRPIIFLLQGTTIFTFHTNETAYVFEQFKHDSIKDIKSTTEFIMTFLLHAAKYFNQALDKLNNERNQLDKNLNNTIINKDLRKLAQIEKSLVYLASSIKTNLMMLESLRHTPLTSQITKEAQEKLDDILIETEQSSRMAQISNEVTEKISTTSNNILNNNLNDIMKFLTGWSLLLTIPTIITGFYGMNVKLPLESTPLAWITITLLTTFFMLGLYIYLKHNDFL</sequence>
<dbReference type="SUPFAM" id="SSF143865">
    <property type="entry name" value="CorA soluble domain-like"/>
    <property type="match status" value="1"/>
</dbReference>
<keyword evidence="9" id="KW-1185">Reference proteome</keyword>
<proteinExistence type="inferred from homology"/>
<evidence type="ECO:0000256" key="2">
    <source>
        <dbReference type="ARBA" id="ARBA00009765"/>
    </source>
</evidence>